<gene>
    <name evidence="1" type="ORF">PTTG_29969</name>
</gene>
<reference evidence="1" key="1">
    <citation type="submission" date="2009-11" db="EMBL/GenBank/DDBJ databases">
        <authorList>
            <consortium name="The Broad Institute Genome Sequencing Platform"/>
            <person name="Ward D."/>
            <person name="Feldgarden M."/>
            <person name="Earl A."/>
            <person name="Young S.K."/>
            <person name="Zeng Q."/>
            <person name="Koehrsen M."/>
            <person name="Alvarado L."/>
            <person name="Berlin A."/>
            <person name="Bochicchio J."/>
            <person name="Borenstein D."/>
            <person name="Chapman S.B."/>
            <person name="Chen Z."/>
            <person name="Engels R."/>
            <person name="Freedman E."/>
            <person name="Gellesch M."/>
            <person name="Goldberg J."/>
            <person name="Griggs A."/>
            <person name="Gujja S."/>
            <person name="Heilman E."/>
            <person name="Heiman D."/>
            <person name="Hepburn T."/>
            <person name="Howarth C."/>
            <person name="Jen D."/>
            <person name="Larson L."/>
            <person name="Lewis B."/>
            <person name="Mehta T."/>
            <person name="Park D."/>
            <person name="Pearson M."/>
            <person name="Roberts A."/>
            <person name="Saif S."/>
            <person name="Shea T."/>
            <person name="Shenoy N."/>
            <person name="Sisk P."/>
            <person name="Stolte C."/>
            <person name="Sykes S."/>
            <person name="Thomson T."/>
            <person name="Walk T."/>
            <person name="White J."/>
            <person name="Yandava C."/>
            <person name="Izard J."/>
            <person name="Baranova O.V."/>
            <person name="Blanton J.M."/>
            <person name="Tanner A.C."/>
            <person name="Dewhirst F.E."/>
            <person name="Haas B."/>
            <person name="Nusbaum C."/>
            <person name="Birren B."/>
        </authorList>
    </citation>
    <scope>NUCLEOTIDE SEQUENCE [LARGE SCALE GENOMIC DNA]</scope>
    <source>
        <strain evidence="1">1-1 BBBD Race 1</strain>
    </source>
</reference>
<dbReference type="Proteomes" id="UP000005240">
    <property type="component" value="Unassembled WGS sequence"/>
</dbReference>
<dbReference type="EMBL" id="ADAS02001291">
    <property type="protein sequence ID" value="OAV86318.1"/>
    <property type="molecule type" value="Genomic_DNA"/>
</dbReference>
<evidence type="ECO:0000313" key="2">
    <source>
        <dbReference type="EnsemblFungi" id="PTTG_29969-t43_1-p1"/>
    </source>
</evidence>
<organism evidence="1">
    <name type="scientific">Puccinia triticina (isolate 1-1 / race 1 (BBBD))</name>
    <name type="common">Brown leaf rust fungus</name>
    <dbReference type="NCBI Taxonomy" id="630390"/>
    <lineage>
        <taxon>Eukaryota</taxon>
        <taxon>Fungi</taxon>
        <taxon>Dikarya</taxon>
        <taxon>Basidiomycota</taxon>
        <taxon>Pucciniomycotina</taxon>
        <taxon>Pucciniomycetes</taxon>
        <taxon>Pucciniales</taxon>
        <taxon>Pucciniaceae</taxon>
        <taxon>Puccinia</taxon>
    </lineage>
</organism>
<evidence type="ECO:0000313" key="3">
    <source>
        <dbReference type="Proteomes" id="UP000005240"/>
    </source>
</evidence>
<keyword evidence="3" id="KW-1185">Reference proteome</keyword>
<protein>
    <submittedName>
        <fullName evidence="1 2">Uncharacterized protein</fullName>
    </submittedName>
</protein>
<dbReference type="OrthoDB" id="10643314at2759"/>
<dbReference type="VEuPathDB" id="FungiDB:PTTG_29969"/>
<dbReference type="EnsemblFungi" id="PTTG_29969-t43_1">
    <property type="protein sequence ID" value="PTTG_29969-t43_1-p1"/>
    <property type="gene ID" value="PTTG_29969"/>
</dbReference>
<reference evidence="1" key="2">
    <citation type="submission" date="2016-05" db="EMBL/GenBank/DDBJ databases">
        <title>Comparative analysis highlights variable genome content of wheat rusts and divergence of the mating loci.</title>
        <authorList>
            <person name="Cuomo C.A."/>
            <person name="Bakkeren G."/>
            <person name="Szabo L."/>
            <person name="Khalil H."/>
            <person name="Joly D."/>
            <person name="Goldberg J."/>
            <person name="Young S."/>
            <person name="Zeng Q."/>
            <person name="Fellers J."/>
        </authorList>
    </citation>
    <scope>NUCLEOTIDE SEQUENCE [LARGE SCALE GENOMIC DNA]</scope>
    <source>
        <strain evidence="1">1-1 BBBD Race 1</strain>
    </source>
</reference>
<name>A0A180G169_PUCT1</name>
<evidence type="ECO:0000313" key="1">
    <source>
        <dbReference type="EMBL" id="OAV86318.1"/>
    </source>
</evidence>
<accession>A0A180G169</accession>
<sequence length="87" mass="9900">MVLMLQIKAMVLVELEFQVLFSFPQPSFLESPLLVTQNPILAVHNPILAVRNPILAVRNPILAVRNPILAVRTLIHTWFRPLLGHQM</sequence>
<dbReference type="AlphaFoldDB" id="A0A180G169"/>
<reference evidence="2" key="4">
    <citation type="submission" date="2025-05" db="UniProtKB">
        <authorList>
            <consortium name="EnsemblFungi"/>
        </authorList>
    </citation>
    <scope>IDENTIFICATION</scope>
    <source>
        <strain evidence="2">isolate 1-1 / race 1 (BBBD)</strain>
    </source>
</reference>
<reference evidence="2 3" key="3">
    <citation type="journal article" date="2017" name="G3 (Bethesda)">
        <title>Comparative analysis highlights variable genome content of wheat rusts and divergence of the mating loci.</title>
        <authorList>
            <person name="Cuomo C.A."/>
            <person name="Bakkeren G."/>
            <person name="Khalil H.B."/>
            <person name="Panwar V."/>
            <person name="Joly D."/>
            <person name="Linning R."/>
            <person name="Sakthikumar S."/>
            <person name="Song X."/>
            <person name="Adiconis X."/>
            <person name="Fan L."/>
            <person name="Goldberg J.M."/>
            <person name="Levin J.Z."/>
            <person name="Young S."/>
            <person name="Zeng Q."/>
            <person name="Anikster Y."/>
            <person name="Bruce M."/>
            <person name="Wang M."/>
            <person name="Yin C."/>
            <person name="McCallum B."/>
            <person name="Szabo L.J."/>
            <person name="Hulbert S."/>
            <person name="Chen X."/>
            <person name="Fellers J.P."/>
        </authorList>
    </citation>
    <scope>NUCLEOTIDE SEQUENCE</scope>
    <source>
        <strain evidence="3">Isolate 1-1 / race 1 (BBBD)</strain>
        <strain evidence="2">isolate 1-1 / race 1 (BBBD)</strain>
    </source>
</reference>
<dbReference type="STRING" id="630390.A0A180G169"/>
<proteinExistence type="predicted"/>